<evidence type="ECO:0000256" key="4">
    <source>
        <dbReference type="PROSITE-ProRule" id="PRU00335"/>
    </source>
</evidence>
<sequence length="198" mass="21304">MATQEERKRATRRKIMDAAGDLFAHRGIEATTTEALLSAAGVSRGAMYHHFDSREDLVAAVYEEEAAAAIARAAAREPGGLSARERLLAGCLAWLDEVSRPGVARILIEDGPAALGWRRCRRIEEQYSLGRLTAALRWAVDTGEIRVASVELTARLMNAVLAEAALIVIAVNDQAEVRADVEATLRALLSGLASPSKT</sequence>
<dbReference type="InterPro" id="IPR001647">
    <property type="entry name" value="HTH_TetR"/>
</dbReference>
<keyword evidence="2 4" id="KW-0238">DNA-binding</keyword>
<keyword evidence="1" id="KW-0805">Transcription regulation</keyword>
<comment type="caution">
    <text evidence="6">The sequence shown here is derived from an EMBL/GenBank/DDBJ whole genome shotgun (WGS) entry which is preliminary data.</text>
</comment>
<reference evidence="6 7" key="1">
    <citation type="submission" date="2020-02" db="EMBL/GenBank/DDBJ databases">
        <title>Whole Genome Shotgun Sequence of Streptomyces sp. strain CWH03.</title>
        <authorList>
            <person name="Dohra H."/>
            <person name="Kodani S."/>
            <person name="Yamamura H."/>
        </authorList>
    </citation>
    <scope>NUCLEOTIDE SEQUENCE [LARGE SCALE GENOMIC DNA]</scope>
    <source>
        <strain evidence="6 7">CWH03</strain>
    </source>
</reference>
<dbReference type="GO" id="GO:0003700">
    <property type="term" value="F:DNA-binding transcription factor activity"/>
    <property type="evidence" value="ECO:0007669"/>
    <property type="project" value="TreeGrafter"/>
</dbReference>
<keyword evidence="7" id="KW-1185">Reference proteome</keyword>
<dbReference type="RefSeq" id="WP_173265053.1">
    <property type="nucleotide sequence ID" value="NZ_BLLG01000009.1"/>
</dbReference>
<feature type="domain" description="HTH tetR-type" evidence="5">
    <location>
        <begin position="9"/>
        <end position="69"/>
    </location>
</feature>
<dbReference type="GO" id="GO:0000976">
    <property type="term" value="F:transcription cis-regulatory region binding"/>
    <property type="evidence" value="ECO:0007669"/>
    <property type="project" value="TreeGrafter"/>
</dbReference>
<protein>
    <submittedName>
        <fullName evidence="6">TetR/AcrR family transcriptional regulator</fullName>
    </submittedName>
</protein>
<dbReference type="Pfam" id="PF21351">
    <property type="entry name" value="TetR_C_41"/>
    <property type="match status" value="1"/>
</dbReference>
<dbReference type="Proteomes" id="UP000484988">
    <property type="component" value="Unassembled WGS sequence"/>
</dbReference>
<dbReference type="InterPro" id="IPR050109">
    <property type="entry name" value="HTH-type_TetR-like_transc_reg"/>
</dbReference>
<accession>A0A6A0AWK3</accession>
<dbReference type="Pfam" id="PF00440">
    <property type="entry name" value="TetR_N"/>
    <property type="match status" value="1"/>
</dbReference>
<evidence type="ECO:0000259" key="5">
    <source>
        <dbReference type="PROSITE" id="PS50977"/>
    </source>
</evidence>
<evidence type="ECO:0000256" key="1">
    <source>
        <dbReference type="ARBA" id="ARBA00023015"/>
    </source>
</evidence>
<dbReference type="PANTHER" id="PTHR30055">
    <property type="entry name" value="HTH-TYPE TRANSCRIPTIONAL REGULATOR RUTR"/>
    <property type="match status" value="1"/>
</dbReference>
<name>A0A6A0AWK3_9ACTN</name>
<proteinExistence type="predicted"/>
<gene>
    <name evidence="6" type="ORF">SCWH03_35130</name>
</gene>
<dbReference type="AlphaFoldDB" id="A0A6A0AWK3"/>
<dbReference type="PANTHER" id="PTHR30055:SF234">
    <property type="entry name" value="HTH-TYPE TRANSCRIPTIONAL REGULATOR BETI"/>
    <property type="match status" value="1"/>
</dbReference>
<dbReference type="InterPro" id="IPR036271">
    <property type="entry name" value="Tet_transcr_reg_TetR-rel_C_sf"/>
</dbReference>
<feature type="DNA-binding region" description="H-T-H motif" evidence="4">
    <location>
        <begin position="32"/>
        <end position="51"/>
    </location>
</feature>
<dbReference type="PRINTS" id="PR00455">
    <property type="entry name" value="HTHTETR"/>
</dbReference>
<dbReference type="InterPro" id="IPR009057">
    <property type="entry name" value="Homeodomain-like_sf"/>
</dbReference>
<dbReference type="InterPro" id="IPR049484">
    <property type="entry name" value="Rv0078-like_C"/>
</dbReference>
<dbReference type="EMBL" id="BLLG01000009">
    <property type="protein sequence ID" value="GFH37276.1"/>
    <property type="molecule type" value="Genomic_DNA"/>
</dbReference>
<evidence type="ECO:0000313" key="7">
    <source>
        <dbReference type="Proteomes" id="UP000484988"/>
    </source>
</evidence>
<dbReference type="SUPFAM" id="SSF48498">
    <property type="entry name" value="Tetracyclin repressor-like, C-terminal domain"/>
    <property type="match status" value="1"/>
</dbReference>
<organism evidence="6 7">
    <name type="scientific">Streptomyces pacificus</name>
    <dbReference type="NCBI Taxonomy" id="2705029"/>
    <lineage>
        <taxon>Bacteria</taxon>
        <taxon>Bacillati</taxon>
        <taxon>Actinomycetota</taxon>
        <taxon>Actinomycetes</taxon>
        <taxon>Kitasatosporales</taxon>
        <taxon>Streptomycetaceae</taxon>
        <taxon>Streptomyces</taxon>
    </lineage>
</organism>
<evidence type="ECO:0000256" key="3">
    <source>
        <dbReference type="ARBA" id="ARBA00023163"/>
    </source>
</evidence>
<keyword evidence="3" id="KW-0804">Transcription</keyword>
<dbReference type="Gene3D" id="1.10.357.10">
    <property type="entry name" value="Tetracycline Repressor, domain 2"/>
    <property type="match status" value="1"/>
</dbReference>
<dbReference type="SUPFAM" id="SSF46689">
    <property type="entry name" value="Homeodomain-like"/>
    <property type="match status" value="1"/>
</dbReference>
<evidence type="ECO:0000313" key="6">
    <source>
        <dbReference type="EMBL" id="GFH37276.1"/>
    </source>
</evidence>
<evidence type="ECO:0000256" key="2">
    <source>
        <dbReference type="ARBA" id="ARBA00023125"/>
    </source>
</evidence>
<dbReference type="PROSITE" id="PS50977">
    <property type="entry name" value="HTH_TETR_2"/>
    <property type="match status" value="1"/>
</dbReference>